<organism evidence="1 2">
    <name type="scientific">Candidatus Xenohaliotis californiensis</name>
    <dbReference type="NCBI Taxonomy" id="84677"/>
    <lineage>
        <taxon>Bacteria</taxon>
        <taxon>Pseudomonadati</taxon>
        <taxon>Pseudomonadota</taxon>
        <taxon>Alphaproteobacteria</taxon>
        <taxon>Rickettsiales</taxon>
        <taxon>Anaplasmataceae</taxon>
        <taxon>Candidatus Xenohaliotis</taxon>
    </lineage>
</organism>
<gene>
    <name evidence="1" type="ORF">CAXC1_330094</name>
</gene>
<sequence length="228" mass="25738">MNTSKDFMDEKKKNTFVSCSNPIMNEFKNYCNSSTSDSSVDEAEEDVELIELDSKFNKNSDNVKFHKLTPKELLEKKYNLFSIADYFNEKKNRLIKKFSLKSCMSLLESLRSFMDLGIFSYKNLYWRFLSIAYSAYSNACSALNIKHSCFISWIGASVVDSIKLDARDDVESLLVDIFVEFAILKGIDLTVDLEADNAINIQQDNDPANSLKEVSSVAAVSSSPLLSA</sequence>
<protein>
    <submittedName>
        <fullName evidence="1">Uncharacterized protein</fullName>
    </submittedName>
</protein>
<evidence type="ECO:0000313" key="1">
    <source>
        <dbReference type="EMBL" id="CAK8163334.1"/>
    </source>
</evidence>
<proteinExistence type="predicted"/>
<accession>A0ABP0EVS6</accession>
<evidence type="ECO:0000313" key="2">
    <source>
        <dbReference type="Proteomes" id="UP001314181"/>
    </source>
</evidence>
<comment type="caution">
    <text evidence="1">The sequence shown here is derived from an EMBL/GenBank/DDBJ whole genome shotgun (WGS) entry which is preliminary data.</text>
</comment>
<dbReference type="RefSeq" id="WP_338364449.1">
    <property type="nucleotide sequence ID" value="NZ_CAWVOK010000026.1"/>
</dbReference>
<reference evidence="1 2" key="1">
    <citation type="submission" date="2024-01" db="EMBL/GenBank/DDBJ databases">
        <authorList>
            <person name="Kunselman E."/>
        </authorList>
    </citation>
    <scope>NUCLEOTIDE SEQUENCE [LARGE SCALE GENOMIC DNA]</scope>
    <source>
        <strain evidence="1">2 abalone samples</strain>
    </source>
</reference>
<dbReference type="EMBL" id="CAWVOK010000026">
    <property type="protein sequence ID" value="CAK8163334.1"/>
    <property type="molecule type" value="Genomic_DNA"/>
</dbReference>
<dbReference type="Proteomes" id="UP001314181">
    <property type="component" value="Unassembled WGS sequence"/>
</dbReference>
<keyword evidence="2" id="KW-1185">Reference proteome</keyword>
<name>A0ABP0EVS6_9RICK</name>